<dbReference type="Pfam" id="PF00583">
    <property type="entry name" value="Acetyltransf_1"/>
    <property type="match status" value="1"/>
</dbReference>
<protein>
    <submittedName>
        <fullName evidence="4">GNAT family N-acetyltransferase</fullName>
    </submittedName>
</protein>
<dbReference type="RefSeq" id="WP_153583913.1">
    <property type="nucleotide sequence ID" value="NZ_WJBU01000004.1"/>
</dbReference>
<organism evidence="4 5">
    <name type="scientific">Caenimonas koreensis DSM 17982</name>
    <dbReference type="NCBI Taxonomy" id="1121255"/>
    <lineage>
        <taxon>Bacteria</taxon>
        <taxon>Pseudomonadati</taxon>
        <taxon>Pseudomonadota</taxon>
        <taxon>Betaproteobacteria</taxon>
        <taxon>Burkholderiales</taxon>
        <taxon>Comamonadaceae</taxon>
        <taxon>Caenimonas</taxon>
    </lineage>
</organism>
<dbReference type="InterPro" id="IPR050832">
    <property type="entry name" value="Bact_Acetyltransf"/>
</dbReference>
<dbReference type="GO" id="GO:0016747">
    <property type="term" value="F:acyltransferase activity, transferring groups other than amino-acyl groups"/>
    <property type="evidence" value="ECO:0007669"/>
    <property type="project" value="InterPro"/>
</dbReference>
<name>A0A844AR95_9BURK</name>
<comment type="caution">
    <text evidence="4">The sequence shown here is derived from an EMBL/GenBank/DDBJ whole genome shotgun (WGS) entry which is preliminary data.</text>
</comment>
<accession>A0A844AR95</accession>
<dbReference type="OrthoDB" id="336415at2"/>
<keyword evidence="2" id="KW-0012">Acyltransferase</keyword>
<evidence type="ECO:0000313" key="4">
    <source>
        <dbReference type="EMBL" id="MRD46564.1"/>
    </source>
</evidence>
<keyword evidence="1 4" id="KW-0808">Transferase</keyword>
<dbReference type="PROSITE" id="PS51186">
    <property type="entry name" value="GNAT"/>
    <property type="match status" value="1"/>
</dbReference>
<dbReference type="PANTHER" id="PTHR43877">
    <property type="entry name" value="AMINOALKYLPHOSPHONATE N-ACETYLTRANSFERASE-RELATED-RELATED"/>
    <property type="match status" value="1"/>
</dbReference>
<evidence type="ECO:0000313" key="5">
    <source>
        <dbReference type="Proteomes" id="UP000487350"/>
    </source>
</evidence>
<dbReference type="InterPro" id="IPR000182">
    <property type="entry name" value="GNAT_dom"/>
</dbReference>
<evidence type="ECO:0000256" key="2">
    <source>
        <dbReference type="ARBA" id="ARBA00023315"/>
    </source>
</evidence>
<dbReference type="InterPro" id="IPR016181">
    <property type="entry name" value="Acyl_CoA_acyltransferase"/>
</dbReference>
<dbReference type="SUPFAM" id="SSF55729">
    <property type="entry name" value="Acyl-CoA N-acyltransferases (Nat)"/>
    <property type="match status" value="1"/>
</dbReference>
<dbReference type="AlphaFoldDB" id="A0A844AR95"/>
<dbReference type="EMBL" id="WJBU01000004">
    <property type="protein sequence ID" value="MRD46564.1"/>
    <property type="molecule type" value="Genomic_DNA"/>
</dbReference>
<dbReference type="CDD" id="cd04301">
    <property type="entry name" value="NAT_SF"/>
    <property type="match status" value="1"/>
</dbReference>
<gene>
    <name evidence="4" type="ORF">GHT07_04705</name>
</gene>
<dbReference type="Gene3D" id="3.40.630.30">
    <property type="match status" value="1"/>
</dbReference>
<proteinExistence type="predicted"/>
<evidence type="ECO:0000256" key="1">
    <source>
        <dbReference type="ARBA" id="ARBA00022679"/>
    </source>
</evidence>
<reference evidence="4 5" key="1">
    <citation type="submission" date="2019-11" db="EMBL/GenBank/DDBJ databases">
        <title>Caenimonas koreensis gen. nov., sp. nov., isolated from activated sludge.</title>
        <authorList>
            <person name="Seung H.R."/>
        </authorList>
    </citation>
    <scope>NUCLEOTIDE SEQUENCE [LARGE SCALE GENOMIC DNA]</scope>
    <source>
        <strain evidence="4 5">EMB320</strain>
    </source>
</reference>
<dbReference type="Proteomes" id="UP000487350">
    <property type="component" value="Unassembled WGS sequence"/>
</dbReference>
<sequence>MDTAHQADANAIVIRSAEPSDAAAISNLLGQVGTFEGLLQTPDFPEAGRMEFLQKIEPHACRLVAVAGDKVVGNAGLHLAQMSLRRFHVRYLGIGVHPQWQGRGVGRQLIARLVDWADNWANVLRIELHVHADNDRARALYESFGFFEEGRHKAYALKNGRFVDCFSMARLHPNAPRITD</sequence>
<feature type="domain" description="N-acetyltransferase" evidence="3">
    <location>
        <begin position="12"/>
        <end position="173"/>
    </location>
</feature>
<keyword evidence="5" id="KW-1185">Reference proteome</keyword>
<evidence type="ECO:0000259" key="3">
    <source>
        <dbReference type="PROSITE" id="PS51186"/>
    </source>
</evidence>